<gene>
    <name evidence="1" type="ORF">C811_01287</name>
</gene>
<keyword evidence="2" id="KW-1185">Reference proteome</keyword>
<dbReference type="AlphaFoldDB" id="R9KXE4"/>
<name>R9KXE4_9ACTN</name>
<organism evidence="1 2">
    <name type="scientific">Adlercreutzia caecimuris B7</name>
    <dbReference type="NCBI Taxonomy" id="1235794"/>
    <lineage>
        <taxon>Bacteria</taxon>
        <taxon>Bacillati</taxon>
        <taxon>Actinomycetota</taxon>
        <taxon>Coriobacteriia</taxon>
        <taxon>Eggerthellales</taxon>
        <taxon>Eggerthellaceae</taxon>
        <taxon>Adlercreutzia</taxon>
    </lineage>
</organism>
<proteinExistence type="predicted"/>
<dbReference type="Proteomes" id="UP000014204">
    <property type="component" value="Unassembled WGS sequence"/>
</dbReference>
<dbReference type="EMBL" id="ASSY01000008">
    <property type="protein sequence ID" value="EOS50871.1"/>
    <property type="molecule type" value="Genomic_DNA"/>
</dbReference>
<protein>
    <submittedName>
        <fullName evidence="1">Uncharacterized protein</fullName>
    </submittedName>
</protein>
<evidence type="ECO:0000313" key="1">
    <source>
        <dbReference type="EMBL" id="EOS50871.1"/>
    </source>
</evidence>
<accession>R9KXE4</accession>
<dbReference type="GeneID" id="82190816"/>
<dbReference type="RefSeq" id="WP_016309494.1">
    <property type="nucleotide sequence ID" value="NZ_KE159646.1"/>
</dbReference>
<sequence length="139" mass="15129">MSKDAQINPMELISGIGATSSALKDAFESKQASSCECASKRLDSCELNQQAYRNMLQSDSYSFEEKAQIHAWIVDEDERMERIGAEHFAAARELLSGIVVVSTIVAALGFSAYNPEAAQKCLKAAARTLPRLIVKDAIS</sequence>
<reference evidence="1 2" key="1">
    <citation type="submission" date="2013-04" db="EMBL/GenBank/DDBJ databases">
        <title>The Genome Sequence of Enterorhabdus caecimuris B7.</title>
        <authorList>
            <consortium name="The Broad Institute Genomics Platform"/>
            <consortium name="The Broad Institute Genome Sequencing Center for Infectious Disease"/>
            <person name="Earl A."/>
            <person name="Xavier R."/>
            <person name="Elson C."/>
            <person name="Duck W."/>
            <person name="Walker B."/>
            <person name="Young S."/>
            <person name="Zeng Q."/>
            <person name="Gargeya S."/>
            <person name="Fitzgerald M."/>
            <person name="Haas B."/>
            <person name="Abouelleil A."/>
            <person name="Allen A.W."/>
            <person name="Alvarado L."/>
            <person name="Arachchi H.M."/>
            <person name="Berlin A.M."/>
            <person name="Chapman S.B."/>
            <person name="Gainer-Dewar J."/>
            <person name="Goldberg J."/>
            <person name="Griggs A."/>
            <person name="Gujja S."/>
            <person name="Hansen M."/>
            <person name="Howarth C."/>
            <person name="Imamovic A."/>
            <person name="Ireland A."/>
            <person name="Larimer J."/>
            <person name="McCowan C."/>
            <person name="Murphy C."/>
            <person name="Pearson M."/>
            <person name="Poon T.W."/>
            <person name="Priest M."/>
            <person name="Roberts A."/>
            <person name="Saif S."/>
            <person name="Shea T."/>
            <person name="Sisk P."/>
            <person name="Sykes S."/>
            <person name="Wortman J."/>
            <person name="Nusbaum C."/>
            <person name="Birren B."/>
        </authorList>
    </citation>
    <scope>NUCLEOTIDE SEQUENCE [LARGE SCALE GENOMIC DNA]</scope>
    <source>
        <strain evidence="1 2">B7</strain>
    </source>
</reference>
<dbReference type="HOGENOM" id="CLU_1842001_0_0_11"/>
<evidence type="ECO:0000313" key="2">
    <source>
        <dbReference type="Proteomes" id="UP000014204"/>
    </source>
</evidence>
<comment type="caution">
    <text evidence="1">The sequence shown here is derived from an EMBL/GenBank/DDBJ whole genome shotgun (WGS) entry which is preliminary data.</text>
</comment>